<evidence type="ECO:0000313" key="4">
    <source>
        <dbReference type="EMBL" id="KAA9375500.1"/>
    </source>
</evidence>
<dbReference type="InterPro" id="IPR000182">
    <property type="entry name" value="GNAT_dom"/>
</dbReference>
<keyword evidence="5" id="KW-1185">Reference proteome</keyword>
<keyword evidence="2" id="KW-0012">Acyltransferase</keyword>
<dbReference type="InterPro" id="IPR016181">
    <property type="entry name" value="Acyl_CoA_acyltransferase"/>
</dbReference>
<dbReference type="PANTHER" id="PTHR43800">
    <property type="entry name" value="PEPTIDYL-LYSINE N-ACETYLTRANSFERASE YJAB"/>
    <property type="match status" value="1"/>
</dbReference>
<dbReference type="EMBL" id="VYTZ01000011">
    <property type="protein sequence ID" value="KAA9375500.1"/>
    <property type="molecule type" value="Genomic_DNA"/>
</dbReference>
<feature type="domain" description="N-acetyltransferase" evidence="3">
    <location>
        <begin position="28"/>
        <end position="170"/>
    </location>
</feature>
<reference evidence="4 5" key="1">
    <citation type="submission" date="2019-09" db="EMBL/GenBank/DDBJ databases">
        <title>Screening of Novel Bioactive Compounds from Soil-Associated.</title>
        <authorList>
            <person name="Gong X."/>
        </authorList>
    </citation>
    <scope>NUCLEOTIDE SEQUENCE [LARGE SCALE GENOMIC DNA]</scope>
    <source>
        <strain evidence="4 5">Gxj-6</strain>
    </source>
</reference>
<evidence type="ECO:0000256" key="2">
    <source>
        <dbReference type="ARBA" id="ARBA00023315"/>
    </source>
</evidence>
<dbReference type="CDD" id="cd04301">
    <property type="entry name" value="NAT_SF"/>
    <property type="match status" value="1"/>
</dbReference>
<dbReference type="PROSITE" id="PS51186">
    <property type="entry name" value="GNAT"/>
    <property type="match status" value="1"/>
</dbReference>
<dbReference type="AlphaFoldDB" id="A0A5J5JYI5"/>
<keyword evidence="1 4" id="KW-0808">Transferase</keyword>
<gene>
    <name evidence="4" type="ORF">F5972_27505</name>
</gene>
<evidence type="ECO:0000259" key="3">
    <source>
        <dbReference type="PROSITE" id="PS51186"/>
    </source>
</evidence>
<name>A0A5J5JYI5_9ACTN</name>
<comment type="caution">
    <text evidence="4">The sequence shown here is derived from an EMBL/GenBank/DDBJ whole genome shotgun (WGS) entry which is preliminary data.</text>
</comment>
<dbReference type="Pfam" id="PF00583">
    <property type="entry name" value="Acetyltransf_1"/>
    <property type="match status" value="1"/>
</dbReference>
<organism evidence="4 5">
    <name type="scientific">Microbispora cellulosiformans</name>
    <dbReference type="NCBI Taxonomy" id="2614688"/>
    <lineage>
        <taxon>Bacteria</taxon>
        <taxon>Bacillati</taxon>
        <taxon>Actinomycetota</taxon>
        <taxon>Actinomycetes</taxon>
        <taxon>Streptosporangiales</taxon>
        <taxon>Streptosporangiaceae</taxon>
        <taxon>Microbispora</taxon>
    </lineage>
</organism>
<sequence>METCESLGKGASSPFPHVTQTQGDNALPLIRRAWSGDAGHIADVFLAARAEMTYLPRLYSDEETRAWITDIMLPASQVWVAESHGRIVGFACLRSNWLDHLYVTPAAQGRGVGTALLGHAKETHPHVLDLYVFQQNDGARRLYERHGFTLVEERDGSGNEENVPDAHYRWRSSGAR</sequence>
<dbReference type="Proteomes" id="UP000327011">
    <property type="component" value="Unassembled WGS sequence"/>
</dbReference>
<dbReference type="Gene3D" id="3.40.630.30">
    <property type="match status" value="1"/>
</dbReference>
<dbReference type="PANTHER" id="PTHR43800:SF1">
    <property type="entry name" value="PEPTIDYL-LYSINE N-ACETYLTRANSFERASE YJAB"/>
    <property type="match status" value="1"/>
</dbReference>
<proteinExistence type="predicted"/>
<accession>A0A5J5JYI5</accession>
<evidence type="ECO:0000256" key="1">
    <source>
        <dbReference type="ARBA" id="ARBA00022679"/>
    </source>
</evidence>
<evidence type="ECO:0000313" key="5">
    <source>
        <dbReference type="Proteomes" id="UP000327011"/>
    </source>
</evidence>
<dbReference type="GO" id="GO:0016747">
    <property type="term" value="F:acyltransferase activity, transferring groups other than amino-acyl groups"/>
    <property type="evidence" value="ECO:0007669"/>
    <property type="project" value="InterPro"/>
</dbReference>
<protein>
    <submittedName>
        <fullName evidence="4">GNAT family N-acetyltransferase</fullName>
    </submittedName>
</protein>
<dbReference type="SUPFAM" id="SSF55729">
    <property type="entry name" value="Acyl-CoA N-acyltransferases (Nat)"/>
    <property type="match status" value="1"/>
</dbReference>